<keyword evidence="5 11" id="KW-0812">Transmembrane</keyword>
<evidence type="ECO:0000256" key="11">
    <source>
        <dbReference type="HAMAP-Rule" id="MF_01393"/>
    </source>
</evidence>
<dbReference type="HAMAP" id="MF_01393">
    <property type="entry name" value="ATP_synth_a_bact"/>
    <property type="match status" value="1"/>
</dbReference>
<evidence type="ECO:0000256" key="4">
    <source>
        <dbReference type="ARBA" id="ARBA00022547"/>
    </source>
</evidence>
<dbReference type="GO" id="GO:0045259">
    <property type="term" value="C:proton-transporting ATP synthase complex"/>
    <property type="evidence" value="ECO:0007669"/>
    <property type="project" value="UniProtKB-KW"/>
</dbReference>
<dbReference type="InterPro" id="IPR000568">
    <property type="entry name" value="ATP_synth_F0_asu"/>
</dbReference>
<feature type="transmembrane region" description="Helical" evidence="11">
    <location>
        <begin position="80"/>
        <end position="99"/>
    </location>
</feature>
<comment type="similarity">
    <text evidence="2 11">Belongs to the ATPase A chain family.</text>
</comment>
<keyword evidence="7 11" id="KW-1133">Transmembrane helix</keyword>
<dbReference type="GO" id="GO:0046933">
    <property type="term" value="F:proton-transporting ATP synthase activity, rotational mechanism"/>
    <property type="evidence" value="ECO:0007669"/>
    <property type="project" value="UniProtKB-UniRule"/>
</dbReference>
<accession>A0A2M8EKR7</accession>
<dbReference type="PANTHER" id="PTHR42823:SF3">
    <property type="entry name" value="ATP SYNTHASE SUBUNIT A, CHLOROPLASTIC"/>
    <property type="match status" value="1"/>
</dbReference>
<name>A0A2M8EKR7_UNCKA</name>
<dbReference type="PANTHER" id="PTHR42823">
    <property type="entry name" value="ATP SYNTHASE SUBUNIT A, CHLOROPLASTIC"/>
    <property type="match status" value="1"/>
</dbReference>
<keyword evidence="9 11" id="KW-0472">Membrane</keyword>
<organism evidence="12 13">
    <name type="scientific">candidate division WWE3 bacterium CG_4_9_14_0_2_um_filter_35_11</name>
    <dbReference type="NCBI Taxonomy" id="1975077"/>
    <lineage>
        <taxon>Bacteria</taxon>
        <taxon>Katanobacteria</taxon>
    </lineage>
</organism>
<evidence type="ECO:0000256" key="6">
    <source>
        <dbReference type="ARBA" id="ARBA00022781"/>
    </source>
</evidence>
<comment type="caution">
    <text evidence="12">The sequence shown here is derived from an EMBL/GenBank/DDBJ whole genome shotgun (WGS) entry which is preliminary data.</text>
</comment>
<feature type="transmembrane region" description="Helical" evidence="11">
    <location>
        <begin position="12"/>
        <end position="37"/>
    </location>
</feature>
<reference evidence="13" key="1">
    <citation type="submission" date="2017-09" db="EMBL/GenBank/DDBJ databases">
        <title>Depth-based differentiation of microbial function through sediment-hosted aquifers and enrichment of novel symbionts in the deep terrestrial subsurface.</title>
        <authorList>
            <person name="Probst A.J."/>
            <person name="Ladd B."/>
            <person name="Jarett J.K."/>
            <person name="Geller-Mcgrath D.E."/>
            <person name="Sieber C.M.K."/>
            <person name="Emerson J.B."/>
            <person name="Anantharaman K."/>
            <person name="Thomas B.C."/>
            <person name="Malmstrom R."/>
            <person name="Stieglmeier M."/>
            <person name="Klingl A."/>
            <person name="Woyke T."/>
            <person name="Ryan C.M."/>
            <person name="Banfield J.F."/>
        </authorList>
    </citation>
    <scope>NUCLEOTIDE SEQUENCE [LARGE SCALE GENOMIC DNA]</scope>
</reference>
<evidence type="ECO:0000256" key="8">
    <source>
        <dbReference type="ARBA" id="ARBA00023065"/>
    </source>
</evidence>
<evidence type="ECO:0000256" key="10">
    <source>
        <dbReference type="ARBA" id="ARBA00023310"/>
    </source>
</evidence>
<dbReference type="SUPFAM" id="SSF81336">
    <property type="entry name" value="F1F0 ATP synthase subunit A"/>
    <property type="match status" value="1"/>
</dbReference>
<gene>
    <name evidence="11" type="primary">atpB</name>
    <name evidence="12" type="ORF">CO058_04165</name>
</gene>
<evidence type="ECO:0000313" key="13">
    <source>
        <dbReference type="Proteomes" id="UP000229756"/>
    </source>
</evidence>
<comment type="function">
    <text evidence="11">Key component of the proton channel; it plays a direct role in the translocation of protons across the membrane.</text>
</comment>
<keyword evidence="8 11" id="KW-0406">Ion transport</keyword>
<dbReference type="InterPro" id="IPR045082">
    <property type="entry name" value="ATP_syn_F0_a_bact/chloroplast"/>
</dbReference>
<evidence type="ECO:0000256" key="7">
    <source>
        <dbReference type="ARBA" id="ARBA00022989"/>
    </source>
</evidence>
<comment type="subcellular location">
    <subcellularLocation>
        <location evidence="11">Cell membrane</location>
        <topology evidence="11">Multi-pass membrane protein</topology>
    </subcellularLocation>
    <subcellularLocation>
        <location evidence="1">Membrane</location>
        <topology evidence="1">Multi-pass membrane protein</topology>
    </subcellularLocation>
</comment>
<proteinExistence type="inferred from homology"/>
<sequence length="263" mass="28183">MEEISLVPGTIFSILGININNAVLASFLVSGILIYLATTISKKINLIPGNLQIAGEAAVSIFYSKLLETYNNKVLAKKHTALIVSFFLFVLISNQFSLIPLVQSITVNGISAFKTPTAHLSQTIALALAVVGFSHYIALRMSPIKHIGNYIKIKAILDIRSPKGIGMALLEVFLGILDIIGELAKVISLSCRLFGNIFAGEVMIAVISGMSIYTSYIVPAPFYFLSIFSGIIQALVFAYLATSFISGMAVSSGANLVKNANQS</sequence>
<dbReference type="Gene3D" id="1.20.120.220">
    <property type="entry name" value="ATP synthase, F0 complex, subunit A"/>
    <property type="match status" value="1"/>
</dbReference>
<keyword evidence="4 11" id="KW-0138">CF(0)</keyword>
<evidence type="ECO:0000256" key="9">
    <source>
        <dbReference type="ARBA" id="ARBA00023136"/>
    </source>
</evidence>
<evidence type="ECO:0000313" key="12">
    <source>
        <dbReference type="EMBL" id="PJC23331.1"/>
    </source>
</evidence>
<dbReference type="Pfam" id="PF00119">
    <property type="entry name" value="ATP-synt_A"/>
    <property type="match status" value="1"/>
</dbReference>
<feature type="transmembrane region" description="Helical" evidence="11">
    <location>
        <begin position="222"/>
        <end position="241"/>
    </location>
</feature>
<evidence type="ECO:0000256" key="5">
    <source>
        <dbReference type="ARBA" id="ARBA00022692"/>
    </source>
</evidence>
<dbReference type="GO" id="GO:0005886">
    <property type="term" value="C:plasma membrane"/>
    <property type="evidence" value="ECO:0007669"/>
    <property type="project" value="UniProtKB-SubCell"/>
</dbReference>
<dbReference type="GO" id="GO:0042777">
    <property type="term" value="P:proton motive force-driven plasma membrane ATP synthesis"/>
    <property type="evidence" value="ECO:0007669"/>
    <property type="project" value="TreeGrafter"/>
</dbReference>
<keyword evidence="6 11" id="KW-0375">Hydrogen ion transport</keyword>
<dbReference type="AlphaFoldDB" id="A0A2M8EKR7"/>
<evidence type="ECO:0000256" key="2">
    <source>
        <dbReference type="ARBA" id="ARBA00006810"/>
    </source>
</evidence>
<protein>
    <recommendedName>
        <fullName evidence="11">ATP synthase subunit a</fullName>
    </recommendedName>
    <alternativeName>
        <fullName evidence="11">ATP synthase F0 sector subunit a</fullName>
    </alternativeName>
    <alternativeName>
        <fullName evidence="11">F-ATPase subunit 6</fullName>
    </alternativeName>
</protein>
<keyword evidence="3 11" id="KW-0813">Transport</keyword>
<dbReference type="InterPro" id="IPR035908">
    <property type="entry name" value="F0_ATP_A_sf"/>
</dbReference>
<dbReference type="CDD" id="cd00310">
    <property type="entry name" value="ATP-synt_Fo_a_6"/>
    <property type="match status" value="1"/>
</dbReference>
<keyword evidence="10 11" id="KW-0066">ATP synthesis</keyword>
<feature type="transmembrane region" description="Helical" evidence="11">
    <location>
        <begin position="119"/>
        <end position="139"/>
    </location>
</feature>
<evidence type="ECO:0000256" key="3">
    <source>
        <dbReference type="ARBA" id="ARBA00022448"/>
    </source>
</evidence>
<feature type="transmembrane region" description="Helical" evidence="11">
    <location>
        <begin position="193"/>
        <end position="216"/>
    </location>
</feature>
<evidence type="ECO:0000256" key="1">
    <source>
        <dbReference type="ARBA" id="ARBA00004141"/>
    </source>
</evidence>
<dbReference type="Proteomes" id="UP000229756">
    <property type="component" value="Unassembled WGS sequence"/>
</dbReference>
<keyword evidence="11" id="KW-1003">Cell membrane</keyword>
<dbReference type="EMBL" id="PFSJ01000030">
    <property type="protein sequence ID" value="PJC23331.1"/>
    <property type="molecule type" value="Genomic_DNA"/>
</dbReference>